<evidence type="ECO:0000313" key="2">
    <source>
        <dbReference type="Proteomes" id="UP000229307"/>
    </source>
</evidence>
<sequence length="68" mass="7753">MEVILSPKYQLLVPKNVRRELRLHGGQKFQVIAKEGVITFVPDRPLKEIRGLLKGMNTGGLREEGERI</sequence>
<comment type="caution">
    <text evidence="1">The sequence shown here is derived from an EMBL/GenBank/DDBJ whole genome shotgun (WGS) entry which is preliminary data.</text>
</comment>
<accession>A0A2M7S8C6</accession>
<reference evidence="2" key="1">
    <citation type="submission" date="2017-09" db="EMBL/GenBank/DDBJ databases">
        <title>Depth-based differentiation of microbial function through sediment-hosted aquifers and enrichment of novel symbionts in the deep terrestrial subsurface.</title>
        <authorList>
            <person name="Probst A.J."/>
            <person name="Ladd B."/>
            <person name="Jarett J.K."/>
            <person name="Geller-Mcgrath D.E."/>
            <person name="Sieber C.M.K."/>
            <person name="Emerson J.B."/>
            <person name="Anantharaman K."/>
            <person name="Thomas B.C."/>
            <person name="Malmstrom R."/>
            <person name="Stieglmeier M."/>
            <person name="Klingl A."/>
            <person name="Woyke T."/>
            <person name="Ryan C.M."/>
            <person name="Banfield J.F."/>
        </authorList>
    </citation>
    <scope>NUCLEOTIDE SEQUENCE [LARGE SCALE GENOMIC DNA]</scope>
</reference>
<dbReference type="Proteomes" id="UP000229307">
    <property type="component" value="Unassembled WGS sequence"/>
</dbReference>
<organism evidence="1 2">
    <name type="scientific">Candidatus Desantisbacteria bacterium CG_4_10_14_0_8_um_filter_48_22</name>
    <dbReference type="NCBI Taxonomy" id="1974543"/>
    <lineage>
        <taxon>Bacteria</taxon>
        <taxon>Candidatus Desantisiibacteriota</taxon>
    </lineage>
</organism>
<evidence type="ECO:0000313" key="1">
    <source>
        <dbReference type="EMBL" id="PIZ15698.1"/>
    </source>
</evidence>
<name>A0A2M7S8C6_9BACT</name>
<dbReference type="SUPFAM" id="SSF89447">
    <property type="entry name" value="AbrB/MazE/MraZ-like"/>
    <property type="match status" value="1"/>
</dbReference>
<dbReference type="AlphaFoldDB" id="A0A2M7S8C6"/>
<dbReference type="InterPro" id="IPR037914">
    <property type="entry name" value="SpoVT-AbrB_sf"/>
</dbReference>
<proteinExistence type="predicted"/>
<protein>
    <submittedName>
        <fullName evidence="1">AbrB family transcriptional regulator</fullName>
    </submittedName>
</protein>
<dbReference type="EMBL" id="PFMR01000241">
    <property type="protein sequence ID" value="PIZ15698.1"/>
    <property type="molecule type" value="Genomic_DNA"/>
</dbReference>
<gene>
    <name evidence="1" type="ORF">COY52_09085</name>
</gene>